<dbReference type="InterPro" id="IPR008278">
    <property type="entry name" value="4-PPantetheinyl_Trfase_dom"/>
</dbReference>
<sequence length="205" mass="23305">MKLYTINTEPLRILDIFETRIKELPEVRATKARGYRLAKDRALSLGAGLLLNQALRESGIDPVTAEFDATEGKKPRLTKHPDFHFSISHSEAFAILGVGDAPVGVDIEKISPVPLDIARQYFFKGEYTYLMALPEAQRTLGFYRLWTLKESFMKAVGLGFQLPLNQFEIIMTAPIQVKQQVNRHDYAFTEYQTLPDYCISSCEQL</sequence>
<dbReference type="InterPro" id="IPR037143">
    <property type="entry name" value="4-PPantetheinyl_Trfase_dom_sf"/>
</dbReference>
<dbReference type="Gene3D" id="3.90.470.20">
    <property type="entry name" value="4'-phosphopantetheinyl transferase domain"/>
    <property type="match status" value="2"/>
</dbReference>
<keyword evidence="5" id="KW-1185">Reference proteome</keyword>
<gene>
    <name evidence="4" type="ORF">CPZ25_002150</name>
</gene>
<evidence type="ECO:0000313" key="5">
    <source>
        <dbReference type="Proteomes" id="UP000218387"/>
    </source>
</evidence>
<dbReference type="GO" id="GO:0019878">
    <property type="term" value="P:lysine biosynthetic process via aminoadipic acid"/>
    <property type="evidence" value="ECO:0007669"/>
    <property type="project" value="TreeGrafter"/>
</dbReference>
<dbReference type="KEGG" id="emt:CPZ25_002150"/>
<reference evidence="4 5" key="1">
    <citation type="submission" date="2018-05" db="EMBL/GenBank/DDBJ databases">
        <title>Genome comparison of Eubacterium sp.</title>
        <authorList>
            <person name="Feng Y."/>
            <person name="Sanchez-Andrea I."/>
            <person name="Stams A.J.M."/>
            <person name="De Vos W.M."/>
        </authorList>
    </citation>
    <scope>NUCLEOTIDE SEQUENCE [LARGE SCALE GENOMIC DNA]</scope>
    <source>
        <strain evidence="4 5">YI</strain>
    </source>
</reference>
<dbReference type="EMBL" id="CP029487">
    <property type="protein sequence ID" value="QCT70162.1"/>
    <property type="molecule type" value="Genomic_DNA"/>
</dbReference>
<dbReference type="GO" id="GO:0005829">
    <property type="term" value="C:cytosol"/>
    <property type="evidence" value="ECO:0007669"/>
    <property type="project" value="TreeGrafter"/>
</dbReference>
<dbReference type="Proteomes" id="UP000218387">
    <property type="component" value="Chromosome"/>
</dbReference>
<dbReference type="Pfam" id="PF01648">
    <property type="entry name" value="ACPS"/>
    <property type="match status" value="1"/>
</dbReference>
<feature type="domain" description="4'-phosphopantetheinyl transferase" evidence="3">
    <location>
        <begin position="102"/>
        <end position="189"/>
    </location>
</feature>
<comment type="similarity">
    <text evidence="1">Belongs to the P-Pant transferase superfamily. Gsp/Sfp/HetI/AcpT family.</text>
</comment>
<organism evidence="4 5">
    <name type="scientific">Eubacterium maltosivorans</name>
    <dbReference type="NCBI Taxonomy" id="2041044"/>
    <lineage>
        <taxon>Bacteria</taxon>
        <taxon>Bacillati</taxon>
        <taxon>Bacillota</taxon>
        <taxon>Clostridia</taxon>
        <taxon>Eubacteriales</taxon>
        <taxon>Eubacteriaceae</taxon>
        <taxon>Eubacterium</taxon>
    </lineage>
</organism>
<evidence type="ECO:0000256" key="2">
    <source>
        <dbReference type="ARBA" id="ARBA00022679"/>
    </source>
</evidence>
<protein>
    <recommendedName>
        <fullName evidence="3">4'-phosphopantetheinyl transferase domain-containing protein</fullName>
    </recommendedName>
</protein>
<dbReference type="GO" id="GO:0008897">
    <property type="term" value="F:holo-[acyl-carrier-protein] synthase activity"/>
    <property type="evidence" value="ECO:0007669"/>
    <property type="project" value="InterPro"/>
</dbReference>
<dbReference type="AlphaFoldDB" id="A0A4P9C6E4"/>
<proteinExistence type="inferred from homology"/>
<accession>A0A4P9C6E4</accession>
<keyword evidence="2" id="KW-0808">Transferase</keyword>
<dbReference type="PANTHER" id="PTHR12215">
    <property type="entry name" value="PHOSPHOPANTETHEINE TRANSFERASE"/>
    <property type="match status" value="1"/>
</dbReference>
<evidence type="ECO:0000313" key="4">
    <source>
        <dbReference type="EMBL" id="QCT70162.1"/>
    </source>
</evidence>
<evidence type="ECO:0000256" key="1">
    <source>
        <dbReference type="ARBA" id="ARBA00010990"/>
    </source>
</evidence>
<evidence type="ECO:0000259" key="3">
    <source>
        <dbReference type="Pfam" id="PF01648"/>
    </source>
</evidence>
<dbReference type="PANTHER" id="PTHR12215:SF10">
    <property type="entry name" value="L-AMINOADIPATE-SEMIALDEHYDE DEHYDROGENASE-PHOSPHOPANTETHEINYL TRANSFERASE"/>
    <property type="match status" value="1"/>
</dbReference>
<dbReference type="InterPro" id="IPR050559">
    <property type="entry name" value="P-Pant_transferase_sf"/>
</dbReference>
<dbReference type="GO" id="GO:0000287">
    <property type="term" value="F:magnesium ion binding"/>
    <property type="evidence" value="ECO:0007669"/>
    <property type="project" value="InterPro"/>
</dbReference>
<name>A0A4P9C6E4_EUBML</name>
<dbReference type="SUPFAM" id="SSF56214">
    <property type="entry name" value="4'-phosphopantetheinyl transferase"/>
    <property type="match status" value="2"/>
</dbReference>